<dbReference type="GO" id="GO:0050897">
    <property type="term" value="F:cobalt ion binding"/>
    <property type="evidence" value="ECO:0007669"/>
    <property type="project" value="TreeGrafter"/>
</dbReference>
<protein>
    <submittedName>
        <fullName evidence="7">Uncharacterized protein</fullName>
    </submittedName>
</protein>
<accession>A0A2B7Y1A0</accession>
<sequence>MDSLFPTTFQTDPANAASYVSPASTETFTLSQQQEGEEEEEKRREGAGEGEGEKKEEGEKGEEQGEEREKVPNANHSFPYDSYASYTERLCKADETYKHLVQFLKSPLPQPKPREKPSLGTVVIADEVKGALQFHEFLHRPERLDEDYESVTHLLNNRPKEAKTRLIIIGYFYGYDDNDEVEIEGVDRRIVDAVGMKYRVHPEMYMLQFGVLGAQEGDIDFLWQSHVSNYYLSLHHPFGCSSVYIHDGEDNQKTLIIAARNGIIDDITRSSNLFRSKMLFLNDPFPIPGNEKPASLNDLFIDELKQLKPEDIAMATHNPILYILPCAQLCSLALIFETQSASMDPTNPERLASGFDNLQRLNNNFSSLQEFQLRYPSSPLSEFMFAVLRRDVQNESQRLQGQVPFVNMSAAIASLEESKRSVQQNESLKRLTKLAFVFVPLTFVTSVFGMNLDLLGSGQAKTWMVIVAVPLAYGLGYAALALFQLWKMAVRPGIRAIRWYVRRPFSEEENEDVSEHSSE</sequence>
<evidence type="ECO:0000256" key="4">
    <source>
        <dbReference type="ARBA" id="ARBA00023136"/>
    </source>
</evidence>
<dbReference type="Pfam" id="PF01544">
    <property type="entry name" value="CorA"/>
    <property type="match status" value="1"/>
</dbReference>
<dbReference type="AlphaFoldDB" id="A0A2B7Y1A0"/>
<evidence type="ECO:0000256" key="5">
    <source>
        <dbReference type="SAM" id="MobiDB-lite"/>
    </source>
</evidence>
<feature type="transmembrane region" description="Helical" evidence="6">
    <location>
        <begin position="434"/>
        <end position="452"/>
    </location>
</feature>
<name>A0A2B7Y1A0_9EURO</name>
<evidence type="ECO:0000256" key="3">
    <source>
        <dbReference type="ARBA" id="ARBA00022989"/>
    </source>
</evidence>
<keyword evidence="8" id="KW-1185">Reference proteome</keyword>
<feature type="compositionally biased region" description="Basic and acidic residues" evidence="5">
    <location>
        <begin position="41"/>
        <end position="71"/>
    </location>
</feature>
<dbReference type="EMBL" id="PDNB01000033">
    <property type="protein sequence ID" value="PGH14578.1"/>
    <property type="molecule type" value="Genomic_DNA"/>
</dbReference>
<reference evidence="7 8" key="1">
    <citation type="submission" date="2017-10" db="EMBL/GenBank/DDBJ databases">
        <title>Comparative genomics in systemic dimorphic fungi from Ajellomycetaceae.</title>
        <authorList>
            <person name="Munoz J.F."/>
            <person name="Mcewen J.G."/>
            <person name="Clay O.K."/>
            <person name="Cuomo C.A."/>
        </authorList>
    </citation>
    <scope>NUCLEOTIDE SEQUENCE [LARGE SCALE GENOMIC DNA]</scope>
    <source>
        <strain evidence="7 8">UAMH5409</strain>
    </source>
</reference>
<dbReference type="Gene3D" id="1.20.58.340">
    <property type="entry name" value="Magnesium transport protein CorA, transmembrane region"/>
    <property type="match status" value="1"/>
</dbReference>
<evidence type="ECO:0000256" key="2">
    <source>
        <dbReference type="ARBA" id="ARBA00022692"/>
    </source>
</evidence>
<evidence type="ECO:0000256" key="6">
    <source>
        <dbReference type="SAM" id="Phobius"/>
    </source>
</evidence>
<evidence type="ECO:0000313" key="8">
    <source>
        <dbReference type="Proteomes" id="UP000223968"/>
    </source>
</evidence>
<organism evidence="7 8">
    <name type="scientific">Helicocarpus griseus UAMH5409</name>
    <dbReference type="NCBI Taxonomy" id="1447875"/>
    <lineage>
        <taxon>Eukaryota</taxon>
        <taxon>Fungi</taxon>
        <taxon>Dikarya</taxon>
        <taxon>Ascomycota</taxon>
        <taxon>Pezizomycotina</taxon>
        <taxon>Eurotiomycetes</taxon>
        <taxon>Eurotiomycetidae</taxon>
        <taxon>Onygenales</taxon>
        <taxon>Ajellomycetaceae</taxon>
        <taxon>Helicocarpus</taxon>
    </lineage>
</organism>
<keyword evidence="4 6" id="KW-0472">Membrane</keyword>
<feature type="compositionally biased region" description="Polar residues" evidence="5">
    <location>
        <begin position="1"/>
        <end position="13"/>
    </location>
</feature>
<keyword evidence="2 6" id="KW-0812">Transmembrane</keyword>
<dbReference type="GO" id="GO:0015087">
    <property type="term" value="F:cobalt ion transmembrane transporter activity"/>
    <property type="evidence" value="ECO:0007669"/>
    <property type="project" value="TreeGrafter"/>
</dbReference>
<dbReference type="GO" id="GO:0015095">
    <property type="term" value="F:magnesium ion transmembrane transporter activity"/>
    <property type="evidence" value="ECO:0007669"/>
    <property type="project" value="TreeGrafter"/>
</dbReference>
<comment type="caution">
    <text evidence="7">The sequence shown here is derived from an EMBL/GenBank/DDBJ whole genome shotgun (WGS) entry which is preliminary data.</text>
</comment>
<dbReference type="Proteomes" id="UP000223968">
    <property type="component" value="Unassembled WGS sequence"/>
</dbReference>
<comment type="subcellular location">
    <subcellularLocation>
        <location evidence="1">Cell membrane</location>
        <topology evidence="1">Multi-pass membrane protein</topology>
    </subcellularLocation>
</comment>
<feature type="region of interest" description="Disordered" evidence="5">
    <location>
        <begin position="1"/>
        <end position="78"/>
    </location>
</feature>
<gene>
    <name evidence="7" type="ORF">AJ79_02913</name>
</gene>
<evidence type="ECO:0000256" key="1">
    <source>
        <dbReference type="ARBA" id="ARBA00004651"/>
    </source>
</evidence>
<evidence type="ECO:0000313" key="7">
    <source>
        <dbReference type="EMBL" id="PGH14578.1"/>
    </source>
</evidence>
<dbReference type="SUPFAM" id="SSF144083">
    <property type="entry name" value="Magnesium transport protein CorA, transmembrane region"/>
    <property type="match status" value="1"/>
</dbReference>
<feature type="compositionally biased region" description="Polar residues" evidence="5">
    <location>
        <begin position="21"/>
        <end position="31"/>
    </location>
</feature>
<dbReference type="GO" id="GO:0005886">
    <property type="term" value="C:plasma membrane"/>
    <property type="evidence" value="ECO:0007669"/>
    <property type="project" value="UniProtKB-SubCell"/>
</dbReference>
<proteinExistence type="predicted"/>
<dbReference type="InterPro" id="IPR045863">
    <property type="entry name" value="CorA_TM1_TM2"/>
</dbReference>
<dbReference type="PANTHER" id="PTHR46494:SF1">
    <property type="entry name" value="CORA FAMILY METAL ION TRANSPORTER (EUROFUNG)"/>
    <property type="match status" value="1"/>
</dbReference>
<dbReference type="STRING" id="1447875.A0A2B7Y1A0"/>
<feature type="transmembrane region" description="Helical" evidence="6">
    <location>
        <begin position="464"/>
        <end position="486"/>
    </location>
</feature>
<dbReference type="PANTHER" id="PTHR46494">
    <property type="entry name" value="CORA FAMILY METAL ION TRANSPORTER (EUROFUNG)"/>
    <property type="match status" value="1"/>
</dbReference>
<dbReference type="OrthoDB" id="3231000at2759"/>
<keyword evidence="3 6" id="KW-1133">Transmembrane helix</keyword>
<dbReference type="GO" id="GO:0000287">
    <property type="term" value="F:magnesium ion binding"/>
    <property type="evidence" value="ECO:0007669"/>
    <property type="project" value="TreeGrafter"/>
</dbReference>
<dbReference type="InterPro" id="IPR002523">
    <property type="entry name" value="MgTranspt_CorA/ZnTranspt_ZntB"/>
</dbReference>